<dbReference type="Proteomes" id="UP001314263">
    <property type="component" value="Unassembled WGS sequence"/>
</dbReference>
<dbReference type="AlphaFoldDB" id="A0AAV1IK27"/>
<name>A0AAV1IK27_9CHLO</name>
<dbReference type="PANTHER" id="PTHR15852:SF54">
    <property type="entry name" value="PROTEIN SSUH2 HOMOLOG"/>
    <property type="match status" value="1"/>
</dbReference>
<protein>
    <submittedName>
        <fullName evidence="1">Uncharacterized protein</fullName>
    </submittedName>
</protein>
<accession>A0AAV1IK27</accession>
<dbReference type="InterPro" id="IPR036410">
    <property type="entry name" value="HSP_DnaJ_Cys-rich_dom_sf"/>
</dbReference>
<dbReference type="SUPFAM" id="SSF57938">
    <property type="entry name" value="DnaJ/Hsp40 cysteine-rich domain"/>
    <property type="match status" value="1"/>
</dbReference>
<evidence type="ECO:0000313" key="1">
    <source>
        <dbReference type="EMBL" id="CAK0787027.1"/>
    </source>
</evidence>
<proteinExistence type="predicted"/>
<dbReference type="EMBL" id="CAUYUE010000016">
    <property type="protein sequence ID" value="CAK0787027.1"/>
    <property type="molecule type" value="Genomic_DNA"/>
</dbReference>
<sequence>MQEALGSGRGVSFTPHLCQACKHRHRYLAKSQSVRAQAGGDEGGECSTSLHGEQLEAIRTTPALIANRRQTLVFATATLLAQTAGPSHADADGDLAGRVAAQNGDIPLCKECLGSGVVSCDMCGGTGKWRALSRKRTKDTYEFVECPNCFGRGARVCGVCFGTGLRNVRGLLRRPEATGLVSKMQHGELRPGEVQEILRAAQKKEANA</sequence>
<evidence type="ECO:0000313" key="2">
    <source>
        <dbReference type="Proteomes" id="UP001314263"/>
    </source>
</evidence>
<dbReference type="PANTHER" id="PTHR15852">
    <property type="entry name" value="PLASTID TRANSCRIPTIONALLY ACTIVE PROTEIN"/>
    <property type="match status" value="1"/>
</dbReference>
<organism evidence="1 2">
    <name type="scientific">Coccomyxa viridis</name>
    <dbReference type="NCBI Taxonomy" id="1274662"/>
    <lineage>
        <taxon>Eukaryota</taxon>
        <taxon>Viridiplantae</taxon>
        <taxon>Chlorophyta</taxon>
        <taxon>core chlorophytes</taxon>
        <taxon>Trebouxiophyceae</taxon>
        <taxon>Trebouxiophyceae incertae sedis</taxon>
        <taxon>Coccomyxaceae</taxon>
        <taxon>Coccomyxa</taxon>
    </lineage>
</organism>
<gene>
    <name evidence="1" type="ORF">CVIRNUC_010243</name>
</gene>
<keyword evidence="2" id="KW-1185">Reference proteome</keyword>
<comment type="caution">
    <text evidence="1">The sequence shown here is derived from an EMBL/GenBank/DDBJ whole genome shotgun (WGS) entry which is preliminary data.</text>
</comment>
<reference evidence="1 2" key="1">
    <citation type="submission" date="2023-10" db="EMBL/GenBank/DDBJ databases">
        <authorList>
            <person name="Maclean D."/>
            <person name="Macfadyen A."/>
        </authorList>
    </citation>
    <scope>NUCLEOTIDE SEQUENCE [LARGE SCALE GENOMIC DNA]</scope>
</reference>